<accession>A0AAW0A695</accession>
<dbReference type="AlphaFoldDB" id="A0AAW0A695"/>
<keyword evidence="2" id="KW-1185">Reference proteome</keyword>
<reference evidence="1 2" key="1">
    <citation type="journal article" date="2024" name="J Genomics">
        <title>Draft genome sequencing and assembly of Favolaschia claudopus CIRM-BRFM 2984 isolated from oak limbs.</title>
        <authorList>
            <person name="Navarro D."/>
            <person name="Drula E."/>
            <person name="Chaduli D."/>
            <person name="Cazenave R."/>
            <person name="Ahrendt S."/>
            <person name="Wang J."/>
            <person name="Lipzen A."/>
            <person name="Daum C."/>
            <person name="Barry K."/>
            <person name="Grigoriev I.V."/>
            <person name="Favel A."/>
            <person name="Rosso M.N."/>
            <person name="Martin F."/>
        </authorList>
    </citation>
    <scope>NUCLEOTIDE SEQUENCE [LARGE SCALE GENOMIC DNA]</scope>
    <source>
        <strain evidence="1 2">CIRM-BRFM 2984</strain>
    </source>
</reference>
<dbReference type="EMBL" id="JAWWNJ010000081">
    <property type="protein sequence ID" value="KAK7001755.1"/>
    <property type="molecule type" value="Genomic_DNA"/>
</dbReference>
<organism evidence="1 2">
    <name type="scientific">Favolaschia claudopus</name>
    <dbReference type="NCBI Taxonomy" id="2862362"/>
    <lineage>
        <taxon>Eukaryota</taxon>
        <taxon>Fungi</taxon>
        <taxon>Dikarya</taxon>
        <taxon>Basidiomycota</taxon>
        <taxon>Agaricomycotina</taxon>
        <taxon>Agaricomycetes</taxon>
        <taxon>Agaricomycetidae</taxon>
        <taxon>Agaricales</taxon>
        <taxon>Marasmiineae</taxon>
        <taxon>Mycenaceae</taxon>
        <taxon>Favolaschia</taxon>
    </lineage>
</organism>
<name>A0AAW0A695_9AGAR</name>
<evidence type="ECO:0000313" key="2">
    <source>
        <dbReference type="Proteomes" id="UP001362999"/>
    </source>
</evidence>
<protein>
    <submittedName>
        <fullName evidence="1">Uncharacterized protein</fullName>
    </submittedName>
</protein>
<comment type="caution">
    <text evidence="1">The sequence shown here is derived from an EMBL/GenBank/DDBJ whole genome shotgun (WGS) entry which is preliminary data.</text>
</comment>
<gene>
    <name evidence="1" type="ORF">R3P38DRAFT_3216033</name>
</gene>
<sequence length="177" mass="20021">MGTLHDKFLVVLQEYILANYPLCRMCHGQDFTMAQLNGKLTAIGIIGTEVAPIQFTVFGEVHEKLDNNHLVIGPPTLWPEGTIRRTLNIMYDEQLLTIASCIEAIDSQNKLWGYRMLLTCDKVCTRQVQPRRFVCATAHLTIVEDTKNKGQLDYELSVTCLEMVTFEEKSKKAVAPC</sequence>
<proteinExistence type="predicted"/>
<evidence type="ECO:0000313" key="1">
    <source>
        <dbReference type="EMBL" id="KAK7001755.1"/>
    </source>
</evidence>
<dbReference type="Proteomes" id="UP001362999">
    <property type="component" value="Unassembled WGS sequence"/>
</dbReference>